<evidence type="ECO:0000256" key="3">
    <source>
        <dbReference type="ARBA" id="ARBA00004831"/>
    </source>
</evidence>
<gene>
    <name evidence="12" type="ORF">PECUL_23A004502</name>
</gene>
<dbReference type="Proteomes" id="UP001295444">
    <property type="component" value="Chromosome 08"/>
</dbReference>
<evidence type="ECO:0000256" key="11">
    <source>
        <dbReference type="ARBA" id="ARBA00048818"/>
    </source>
</evidence>
<dbReference type="GO" id="GO:0005777">
    <property type="term" value="C:peroxisome"/>
    <property type="evidence" value="ECO:0007669"/>
    <property type="project" value="UniProtKB-SubCell"/>
</dbReference>
<evidence type="ECO:0000256" key="7">
    <source>
        <dbReference type="ARBA" id="ARBA00022631"/>
    </source>
</evidence>
<evidence type="ECO:0000256" key="6">
    <source>
        <dbReference type="ARBA" id="ARBA00017098"/>
    </source>
</evidence>
<dbReference type="AlphaFoldDB" id="A0AAD1WJL7"/>
<sequence length="164" mass="18831">MAQEYSVSCKDLDVSFVRTGYGKNEVKVLQIKRNGKQHFIKEIDASVQLSLKSKKDYLEGDNSDIIPTDTIKNTVYALAKLKGIKTIEEFSLEICKHFLSSFNHVSEVQVNIQQAPWRRIEKNGETHVHAFIYSPEGVHTCDVEQKREGTSNIRKSHYMPLYLI</sequence>
<dbReference type="GO" id="GO:0019628">
    <property type="term" value="P:urate catabolic process"/>
    <property type="evidence" value="ECO:0007669"/>
    <property type="project" value="TreeGrafter"/>
</dbReference>
<evidence type="ECO:0000256" key="4">
    <source>
        <dbReference type="ARBA" id="ARBA00009760"/>
    </source>
</evidence>
<dbReference type="GO" id="GO:0006145">
    <property type="term" value="P:purine nucleobase catabolic process"/>
    <property type="evidence" value="ECO:0007669"/>
    <property type="project" value="TreeGrafter"/>
</dbReference>
<comment type="pathway">
    <text evidence="3">Purine metabolism; urate degradation; (S)-allantoin from urate: step 1/3.</text>
</comment>
<name>A0AAD1WJL7_PELCU</name>
<dbReference type="InterPro" id="IPR002042">
    <property type="entry name" value="Uricase"/>
</dbReference>
<dbReference type="SUPFAM" id="SSF55620">
    <property type="entry name" value="Tetrahydrobiopterin biosynthesis enzymes-like"/>
    <property type="match status" value="1"/>
</dbReference>
<dbReference type="EC" id="1.7.3.3" evidence="5"/>
<evidence type="ECO:0000313" key="13">
    <source>
        <dbReference type="Proteomes" id="UP001295444"/>
    </source>
</evidence>
<organism evidence="12 13">
    <name type="scientific">Pelobates cultripes</name>
    <name type="common">Western spadefoot toad</name>
    <dbReference type="NCBI Taxonomy" id="61616"/>
    <lineage>
        <taxon>Eukaryota</taxon>
        <taxon>Metazoa</taxon>
        <taxon>Chordata</taxon>
        <taxon>Craniata</taxon>
        <taxon>Vertebrata</taxon>
        <taxon>Euteleostomi</taxon>
        <taxon>Amphibia</taxon>
        <taxon>Batrachia</taxon>
        <taxon>Anura</taxon>
        <taxon>Pelobatoidea</taxon>
        <taxon>Pelobatidae</taxon>
        <taxon>Pelobates</taxon>
    </lineage>
</organism>
<comment type="function">
    <text evidence="1">Catalyzes the oxidation of uric acid to 5-hydroxyisourate, which is further processed to form (S)-allantoin.</text>
</comment>
<keyword evidence="13" id="KW-1185">Reference proteome</keyword>
<keyword evidence="8" id="KW-0560">Oxidoreductase</keyword>
<keyword evidence="7" id="KW-0659">Purine metabolism</keyword>
<evidence type="ECO:0000256" key="1">
    <source>
        <dbReference type="ARBA" id="ARBA00003860"/>
    </source>
</evidence>
<accession>A0AAD1WJL7</accession>
<evidence type="ECO:0000256" key="2">
    <source>
        <dbReference type="ARBA" id="ARBA00004275"/>
    </source>
</evidence>
<comment type="similarity">
    <text evidence="4">Belongs to the uricase family.</text>
</comment>
<dbReference type="PANTHER" id="PTHR42874">
    <property type="entry name" value="URICASE"/>
    <property type="match status" value="1"/>
</dbReference>
<dbReference type="GO" id="GO:0004846">
    <property type="term" value="F:urate oxidase activity"/>
    <property type="evidence" value="ECO:0007669"/>
    <property type="project" value="UniProtKB-EC"/>
</dbReference>
<protein>
    <recommendedName>
        <fullName evidence="6">Uricase</fullName>
        <ecNumber evidence="5">1.7.3.3</ecNumber>
    </recommendedName>
    <alternativeName>
        <fullName evidence="10">Urate oxidase</fullName>
    </alternativeName>
</protein>
<reference evidence="12" key="1">
    <citation type="submission" date="2022-03" db="EMBL/GenBank/DDBJ databases">
        <authorList>
            <person name="Alioto T."/>
            <person name="Alioto T."/>
            <person name="Gomez Garrido J."/>
        </authorList>
    </citation>
    <scope>NUCLEOTIDE SEQUENCE</scope>
</reference>
<evidence type="ECO:0000256" key="8">
    <source>
        <dbReference type="ARBA" id="ARBA00023002"/>
    </source>
</evidence>
<comment type="catalytic activity">
    <reaction evidence="11">
        <text>urate + O2 + H2O = 5-hydroxyisourate + H2O2</text>
        <dbReference type="Rhea" id="RHEA:21368"/>
        <dbReference type="ChEBI" id="CHEBI:15377"/>
        <dbReference type="ChEBI" id="CHEBI:15379"/>
        <dbReference type="ChEBI" id="CHEBI:16240"/>
        <dbReference type="ChEBI" id="CHEBI:17775"/>
        <dbReference type="ChEBI" id="CHEBI:18072"/>
        <dbReference type="EC" id="1.7.3.3"/>
    </reaction>
</comment>
<comment type="subcellular location">
    <subcellularLocation>
        <location evidence="2">Peroxisome</location>
    </subcellularLocation>
</comment>
<dbReference type="Gene3D" id="3.10.270.10">
    <property type="entry name" value="Urate Oxidase"/>
    <property type="match status" value="1"/>
</dbReference>
<evidence type="ECO:0000313" key="12">
    <source>
        <dbReference type="EMBL" id="CAH2310482.1"/>
    </source>
</evidence>
<proteinExistence type="inferred from homology"/>
<dbReference type="Pfam" id="PF01014">
    <property type="entry name" value="Uricase"/>
    <property type="match status" value="1"/>
</dbReference>
<keyword evidence="9" id="KW-0576">Peroxisome</keyword>
<dbReference type="PANTHER" id="PTHR42874:SF1">
    <property type="entry name" value="URICASE"/>
    <property type="match status" value="1"/>
</dbReference>
<evidence type="ECO:0000256" key="10">
    <source>
        <dbReference type="ARBA" id="ARBA00031317"/>
    </source>
</evidence>
<evidence type="ECO:0000256" key="9">
    <source>
        <dbReference type="ARBA" id="ARBA00023140"/>
    </source>
</evidence>
<dbReference type="EMBL" id="OW240919">
    <property type="protein sequence ID" value="CAH2310482.1"/>
    <property type="molecule type" value="Genomic_DNA"/>
</dbReference>
<dbReference type="PRINTS" id="PR00093">
    <property type="entry name" value="URICASE"/>
</dbReference>
<evidence type="ECO:0000256" key="5">
    <source>
        <dbReference type="ARBA" id="ARBA00012598"/>
    </source>
</evidence>